<accession>A0AAV7A8A7</accession>
<comment type="caution">
    <text evidence="1">The sequence shown here is derived from an EMBL/GenBank/DDBJ whole genome shotgun (WGS) entry which is preliminary data.</text>
</comment>
<dbReference type="AlphaFoldDB" id="A0AAV7A8A7"/>
<evidence type="ECO:0000313" key="1">
    <source>
        <dbReference type="EMBL" id="KAG8557005.1"/>
    </source>
</evidence>
<sequence>MLLGDVVLQHYSKPPSFLDLGEVTWCTIRGMCSLHNKMVISKQQTAEAQAFDVTSGDYICSRAFRGGSSNLYNRLSGDFLQ</sequence>
<dbReference type="EMBL" id="WNYA01000009">
    <property type="protein sequence ID" value="KAG8557005.1"/>
    <property type="molecule type" value="Genomic_DNA"/>
</dbReference>
<name>A0AAV7A8A7_ENGPU</name>
<protein>
    <submittedName>
        <fullName evidence="1">Uncharacterized protein</fullName>
    </submittedName>
</protein>
<keyword evidence="2" id="KW-1185">Reference proteome</keyword>
<reference evidence="1" key="1">
    <citation type="thesis" date="2020" institute="ProQuest LLC" country="789 East Eisenhower Parkway, Ann Arbor, MI, USA">
        <title>Comparative Genomics and Chromosome Evolution.</title>
        <authorList>
            <person name="Mudd A.B."/>
        </authorList>
    </citation>
    <scope>NUCLEOTIDE SEQUENCE</scope>
    <source>
        <strain evidence="1">237g6f4</strain>
        <tissue evidence="1">Blood</tissue>
    </source>
</reference>
<dbReference type="Proteomes" id="UP000824782">
    <property type="component" value="Unassembled WGS sequence"/>
</dbReference>
<gene>
    <name evidence="1" type="ORF">GDO81_018283</name>
</gene>
<proteinExistence type="predicted"/>
<organism evidence="1 2">
    <name type="scientific">Engystomops pustulosus</name>
    <name type="common">Tungara frog</name>
    <name type="synonym">Physalaemus pustulosus</name>
    <dbReference type="NCBI Taxonomy" id="76066"/>
    <lineage>
        <taxon>Eukaryota</taxon>
        <taxon>Metazoa</taxon>
        <taxon>Chordata</taxon>
        <taxon>Craniata</taxon>
        <taxon>Vertebrata</taxon>
        <taxon>Euteleostomi</taxon>
        <taxon>Amphibia</taxon>
        <taxon>Batrachia</taxon>
        <taxon>Anura</taxon>
        <taxon>Neobatrachia</taxon>
        <taxon>Hyloidea</taxon>
        <taxon>Leptodactylidae</taxon>
        <taxon>Leiuperinae</taxon>
        <taxon>Engystomops</taxon>
    </lineage>
</organism>
<evidence type="ECO:0000313" key="2">
    <source>
        <dbReference type="Proteomes" id="UP000824782"/>
    </source>
</evidence>